<keyword evidence="1" id="KW-0812">Transmembrane</keyword>
<evidence type="ECO:0000256" key="1">
    <source>
        <dbReference type="SAM" id="Phobius"/>
    </source>
</evidence>
<proteinExistence type="predicted"/>
<keyword evidence="4" id="KW-1185">Reference proteome</keyword>
<reference evidence="3 4" key="1">
    <citation type="journal article" date="2015" name="Fungal Genet. Biol.">
        <title>Evolution of novel wood decay mechanisms in Agaricales revealed by the genome sequences of Fistulina hepatica and Cylindrobasidium torrendii.</title>
        <authorList>
            <person name="Floudas D."/>
            <person name="Held B.W."/>
            <person name="Riley R."/>
            <person name="Nagy L.G."/>
            <person name="Koehler G."/>
            <person name="Ransdell A.S."/>
            <person name="Younus H."/>
            <person name="Chow J."/>
            <person name="Chiniquy J."/>
            <person name="Lipzen A."/>
            <person name="Tritt A."/>
            <person name="Sun H."/>
            <person name="Haridas S."/>
            <person name="LaButti K."/>
            <person name="Ohm R.A."/>
            <person name="Kues U."/>
            <person name="Blanchette R.A."/>
            <person name="Grigoriev I.V."/>
            <person name="Minto R.E."/>
            <person name="Hibbett D.S."/>
        </authorList>
    </citation>
    <scope>NUCLEOTIDE SEQUENCE [LARGE SCALE GENOMIC DNA]</scope>
    <source>
        <strain evidence="3 4">ATCC 64428</strain>
    </source>
</reference>
<feature type="transmembrane region" description="Helical" evidence="1">
    <location>
        <begin position="129"/>
        <end position="150"/>
    </location>
</feature>
<dbReference type="AlphaFoldDB" id="A0A0D7ANE6"/>
<feature type="domain" description="E3 ubiquitin-protein ligase UBR-like C-terminal" evidence="2">
    <location>
        <begin position="35"/>
        <end position="186"/>
    </location>
</feature>
<sequence length="205" mass="22874">MRSVEHWEGMDNAKMVDILVGITRLISMQSRHPRKGPEVEPGERGAGMYIPQDLVGYTIPVMEIAERGQEETYGSDEATKSQTRVVRRLLACLTKLSSVHFKGRPDEGRDAIRQATVKRLLPEWSRTSLTLFSYPLLLHNPLMVLIEMAAMAPEMLPHVLTLTYYACLAQTIIGLVFMLRSWRTYMHNSVGNLGGGSTSSPSGQA</sequence>
<protein>
    <recommendedName>
        <fullName evidence="2">E3 ubiquitin-protein ligase UBR-like C-terminal domain-containing protein</fullName>
    </recommendedName>
</protein>
<name>A0A0D7ANE6_9AGAR</name>
<organism evidence="3 4">
    <name type="scientific">Fistulina hepatica ATCC 64428</name>
    <dbReference type="NCBI Taxonomy" id="1128425"/>
    <lineage>
        <taxon>Eukaryota</taxon>
        <taxon>Fungi</taxon>
        <taxon>Dikarya</taxon>
        <taxon>Basidiomycota</taxon>
        <taxon>Agaricomycotina</taxon>
        <taxon>Agaricomycetes</taxon>
        <taxon>Agaricomycetidae</taxon>
        <taxon>Agaricales</taxon>
        <taxon>Fistulinaceae</taxon>
        <taxon>Fistulina</taxon>
    </lineage>
</organism>
<keyword evidence="1" id="KW-1133">Transmembrane helix</keyword>
<accession>A0A0D7ANE6</accession>
<keyword evidence="1" id="KW-0472">Membrane</keyword>
<dbReference type="EMBL" id="KN881630">
    <property type="protein sequence ID" value="KIY52831.1"/>
    <property type="molecule type" value="Genomic_DNA"/>
</dbReference>
<evidence type="ECO:0000313" key="4">
    <source>
        <dbReference type="Proteomes" id="UP000054144"/>
    </source>
</evidence>
<dbReference type="Pfam" id="PF18995">
    <property type="entry name" value="PRT6_C"/>
    <property type="match status" value="1"/>
</dbReference>
<evidence type="ECO:0000313" key="3">
    <source>
        <dbReference type="EMBL" id="KIY52831.1"/>
    </source>
</evidence>
<dbReference type="OrthoDB" id="10622131at2759"/>
<gene>
    <name evidence="3" type="ORF">FISHEDRAFT_69638</name>
</gene>
<dbReference type="Proteomes" id="UP000054144">
    <property type="component" value="Unassembled WGS sequence"/>
</dbReference>
<evidence type="ECO:0000259" key="2">
    <source>
        <dbReference type="Pfam" id="PF18995"/>
    </source>
</evidence>
<feature type="transmembrane region" description="Helical" evidence="1">
    <location>
        <begin position="162"/>
        <end position="179"/>
    </location>
</feature>
<dbReference type="InterPro" id="IPR044046">
    <property type="entry name" value="E3_ligase_UBR-like_C"/>
</dbReference>